<gene>
    <name evidence="4" type="ORF">UFOPK1572_00192</name>
    <name evidence="5" type="ORF">UFOPK2169_01522</name>
</gene>
<dbReference type="GO" id="GO:0046983">
    <property type="term" value="F:protein dimerization activity"/>
    <property type="evidence" value="ECO:0007669"/>
    <property type="project" value="InterPro"/>
</dbReference>
<evidence type="ECO:0000256" key="2">
    <source>
        <dbReference type="ARBA" id="ARBA00022777"/>
    </source>
</evidence>
<sequence>MTAHTQHESCFAPSNPDAFVTILAGISDPVAIHDVVVDEWNTVTDASLSWYNAAYADCRIHPVTPGDSLMSTYVEPHRALGHVCEAWDFGESLQVFHLGNETKSHYVHSDVEVEVFVRWKRFGNHIVEWSCSPLEVVAFQNFMKDQESLVAIAGRKRALAVERERIARNLHDVVIQNLYATALSLSVSGRKYNTQIQEEFNKAITSIDRVIAGIRSEILDMEAQKVSQLRLQLEDCLIPLLEHAHAGFDLSIEVPTLPQDVQAHIRAVCIEATSNAVRHGGATSMGIRIARHDNQLVLTIADNGSGISPGSHMQNGLHNMRERALSLGGNMEIHTQPETGTIISWSIPYPRWQS</sequence>
<dbReference type="PANTHER" id="PTHR24421:SF56">
    <property type="entry name" value="OXYGEN SENSOR HISTIDINE KINASE RESPONSE REGULATOR DOST"/>
    <property type="match status" value="1"/>
</dbReference>
<dbReference type="EMBL" id="CAEZWE010000081">
    <property type="protein sequence ID" value="CAB4662703.1"/>
    <property type="molecule type" value="Genomic_DNA"/>
</dbReference>
<dbReference type="Gene3D" id="1.20.5.1930">
    <property type="match status" value="1"/>
</dbReference>
<dbReference type="GO" id="GO:0016020">
    <property type="term" value="C:membrane"/>
    <property type="evidence" value="ECO:0007669"/>
    <property type="project" value="InterPro"/>
</dbReference>
<dbReference type="Pfam" id="PF02518">
    <property type="entry name" value="HATPase_c"/>
    <property type="match status" value="1"/>
</dbReference>
<evidence type="ECO:0000259" key="3">
    <source>
        <dbReference type="SMART" id="SM00387"/>
    </source>
</evidence>
<dbReference type="EMBL" id="CAEZTC010000013">
    <property type="protein sequence ID" value="CAB4551391.1"/>
    <property type="molecule type" value="Genomic_DNA"/>
</dbReference>
<reference evidence="5" key="1">
    <citation type="submission" date="2020-05" db="EMBL/GenBank/DDBJ databases">
        <authorList>
            <person name="Chiriac C."/>
            <person name="Salcher M."/>
            <person name="Ghai R."/>
            <person name="Kavagutti S V."/>
        </authorList>
    </citation>
    <scope>NUCLEOTIDE SEQUENCE</scope>
</reference>
<dbReference type="InterPro" id="IPR011712">
    <property type="entry name" value="Sig_transdc_His_kin_sub3_dim/P"/>
</dbReference>
<evidence type="ECO:0000313" key="4">
    <source>
        <dbReference type="EMBL" id="CAB4551391.1"/>
    </source>
</evidence>
<keyword evidence="2" id="KW-0418">Kinase</keyword>
<accession>A0A6J6LQ96</accession>
<dbReference type="Pfam" id="PF07730">
    <property type="entry name" value="HisKA_3"/>
    <property type="match status" value="1"/>
</dbReference>
<dbReference type="InterPro" id="IPR003594">
    <property type="entry name" value="HATPase_dom"/>
</dbReference>
<dbReference type="InterPro" id="IPR050482">
    <property type="entry name" value="Sensor_HK_TwoCompSys"/>
</dbReference>
<proteinExistence type="predicted"/>
<evidence type="ECO:0000313" key="5">
    <source>
        <dbReference type="EMBL" id="CAB4662703.1"/>
    </source>
</evidence>
<dbReference type="CDD" id="cd16917">
    <property type="entry name" value="HATPase_UhpB-NarQ-NarX-like"/>
    <property type="match status" value="1"/>
</dbReference>
<name>A0A6J6LQ96_9ZZZZ</name>
<dbReference type="SMART" id="SM00387">
    <property type="entry name" value="HATPase_c"/>
    <property type="match status" value="1"/>
</dbReference>
<organism evidence="5">
    <name type="scientific">freshwater metagenome</name>
    <dbReference type="NCBI Taxonomy" id="449393"/>
    <lineage>
        <taxon>unclassified sequences</taxon>
        <taxon>metagenomes</taxon>
        <taxon>ecological metagenomes</taxon>
    </lineage>
</organism>
<dbReference type="SUPFAM" id="SSF55874">
    <property type="entry name" value="ATPase domain of HSP90 chaperone/DNA topoisomerase II/histidine kinase"/>
    <property type="match status" value="1"/>
</dbReference>
<keyword evidence="1" id="KW-0808">Transferase</keyword>
<dbReference type="InterPro" id="IPR036890">
    <property type="entry name" value="HATPase_C_sf"/>
</dbReference>
<feature type="domain" description="Histidine kinase/HSP90-like ATPase" evidence="3">
    <location>
        <begin position="260"/>
        <end position="351"/>
    </location>
</feature>
<dbReference type="AlphaFoldDB" id="A0A6J6LQ96"/>
<dbReference type="PANTHER" id="PTHR24421">
    <property type="entry name" value="NITRATE/NITRITE SENSOR PROTEIN NARX-RELATED"/>
    <property type="match status" value="1"/>
</dbReference>
<evidence type="ECO:0000256" key="1">
    <source>
        <dbReference type="ARBA" id="ARBA00022679"/>
    </source>
</evidence>
<protein>
    <submittedName>
        <fullName evidence="5">Unannotated protein</fullName>
    </submittedName>
</protein>
<dbReference type="GO" id="GO:0000155">
    <property type="term" value="F:phosphorelay sensor kinase activity"/>
    <property type="evidence" value="ECO:0007669"/>
    <property type="project" value="InterPro"/>
</dbReference>
<dbReference type="Gene3D" id="3.30.565.10">
    <property type="entry name" value="Histidine kinase-like ATPase, C-terminal domain"/>
    <property type="match status" value="1"/>
</dbReference>